<evidence type="ECO:0000256" key="1">
    <source>
        <dbReference type="SAM" id="Coils"/>
    </source>
</evidence>
<organism evidence="2 3">
    <name type="scientific">Belliella aquatica</name>
    <dbReference type="NCBI Taxonomy" id="1323734"/>
    <lineage>
        <taxon>Bacteria</taxon>
        <taxon>Pseudomonadati</taxon>
        <taxon>Bacteroidota</taxon>
        <taxon>Cytophagia</taxon>
        <taxon>Cytophagales</taxon>
        <taxon>Cyclobacteriaceae</taxon>
        <taxon>Belliella</taxon>
    </lineage>
</organism>
<comment type="caution">
    <text evidence="2">The sequence shown here is derived from an EMBL/GenBank/DDBJ whole genome shotgun (WGS) entry which is preliminary data.</text>
</comment>
<keyword evidence="3" id="KW-1185">Reference proteome</keyword>
<accession>A0ABQ1MPK6</accession>
<dbReference type="Gene3D" id="1.20.5.1230">
    <property type="entry name" value="Apolipoprotein A-I"/>
    <property type="match status" value="1"/>
</dbReference>
<proteinExistence type="predicted"/>
<name>A0ABQ1MPK6_9BACT</name>
<feature type="coiled-coil region" evidence="1">
    <location>
        <begin position="8"/>
        <end position="57"/>
    </location>
</feature>
<keyword evidence="1" id="KW-0175">Coiled coil</keyword>
<dbReference type="RefSeq" id="WP_188442522.1">
    <property type="nucleotide sequence ID" value="NZ_BMFD01000006.1"/>
</dbReference>
<protein>
    <submittedName>
        <fullName evidence="2">Uncharacterized protein</fullName>
    </submittedName>
</protein>
<dbReference type="EMBL" id="BMFD01000006">
    <property type="protein sequence ID" value="GGC41987.1"/>
    <property type="molecule type" value="Genomic_DNA"/>
</dbReference>
<dbReference type="SUPFAM" id="SSF58113">
    <property type="entry name" value="Apolipoprotein A-I"/>
    <property type="match status" value="1"/>
</dbReference>
<gene>
    <name evidence="2" type="ORF">GCM10010993_20710</name>
</gene>
<evidence type="ECO:0000313" key="2">
    <source>
        <dbReference type="EMBL" id="GGC41987.1"/>
    </source>
</evidence>
<dbReference type="Proteomes" id="UP000635885">
    <property type="component" value="Unassembled WGS sequence"/>
</dbReference>
<sequence length="106" mass="12207">MTAKKNSFDEVENLLQDIGTKIEQLIEKAADVSGEAKEEIEKKIKELKDKETTLAEEFKKGKVKVEKIYQEKKTEMEPNLKKSQKHFKNAFKQLGEAFTVLFSGKK</sequence>
<evidence type="ECO:0000313" key="3">
    <source>
        <dbReference type="Proteomes" id="UP000635885"/>
    </source>
</evidence>
<reference evidence="3" key="1">
    <citation type="journal article" date="2019" name="Int. J. Syst. Evol. Microbiol.">
        <title>The Global Catalogue of Microorganisms (GCM) 10K type strain sequencing project: providing services to taxonomists for standard genome sequencing and annotation.</title>
        <authorList>
            <consortium name="The Broad Institute Genomics Platform"/>
            <consortium name="The Broad Institute Genome Sequencing Center for Infectious Disease"/>
            <person name="Wu L."/>
            <person name="Ma J."/>
        </authorList>
    </citation>
    <scope>NUCLEOTIDE SEQUENCE [LARGE SCALE GENOMIC DNA]</scope>
    <source>
        <strain evidence="3">CGMCC 1.12479</strain>
    </source>
</reference>